<evidence type="ECO:0000256" key="3">
    <source>
        <dbReference type="ARBA" id="ARBA00023125"/>
    </source>
</evidence>
<dbReference type="InterPro" id="IPR036390">
    <property type="entry name" value="WH_DNA-bd_sf"/>
</dbReference>
<evidence type="ECO:0000313" key="7">
    <source>
        <dbReference type="Proteomes" id="UP000469424"/>
    </source>
</evidence>
<comment type="similarity">
    <text evidence="1">Belongs to the LysR transcriptional regulatory family.</text>
</comment>
<dbReference type="CDD" id="cd05466">
    <property type="entry name" value="PBP2_LTTR_substrate"/>
    <property type="match status" value="1"/>
</dbReference>
<reference evidence="6 7" key="1">
    <citation type="submission" date="2019-08" db="EMBL/GenBank/DDBJ databases">
        <title>In-depth cultivation of the pig gut microbiome towards novel bacterial diversity and tailored functional studies.</title>
        <authorList>
            <person name="Wylensek D."/>
            <person name="Hitch T.C.A."/>
            <person name="Clavel T."/>
        </authorList>
    </citation>
    <scope>NUCLEOTIDE SEQUENCE [LARGE SCALE GENOMIC DNA]</scope>
    <source>
        <strain evidence="6 7">WCA-MUC-591-APC-4B</strain>
    </source>
</reference>
<feature type="domain" description="HTH lysR-type" evidence="5">
    <location>
        <begin position="1"/>
        <end position="58"/>
    </location>
</feature>
<dbReference type="InterPro" id="IPR005119">
    <property type="entry name" value="LysR_subst-bd"/>
</dbReference>
<evidence type="ECO:0000259" key="5">
    <source>
        <dbReference type="PROSITE" id="PS50931"/>
    </source>
</evidence>
<dbReference type="InterPro" id="IPR000847">
    <property type="entry name" value="LysR_HTH_N"/>
</dbReference>
<dbReference type="Gene3D" id="3.40.190.290">
    <property type="match status" value="1"/>
</dbReference>
<dbReference type="InterPro" id="IPR050950">
    <property type="entry name" value="HTH-type_LysR_regulators"/>
</dbReference>
<dbReference type="Pfam" id="PF00126">
    <property type="entry name" value="HTH_1"/>
    <property type="match status" value="1"/>
</dbReference>
<dbReference type="EMBL" id="VUNA01000003">
    <property type="protein sequence ID" value="MST70219.1"/>
    <property type="molecule type" value="Genomic_DNA"/>
</dbReference>
<dbReference type="GO" id="GO:0005829">
    <property type="term" value="C:cytosol"/>
    <property type="evidence" value="ECO:0007669"/>
    <property type="project" value="TreeGrafter"/>
</dbReference>
<dbReference type="PROSITE" id="PS50931">
    <property type="entry name" value="HTH_LYSR"/>
    <property type="match status" value="1"/>
</dbReference>
<dbReference type="Pfam" id="PF03466">
    <property type="entry name" value="LysR_substrate"/>
    <property type="match status" value="1"/>
</dbReference>
<proteinExistence type="inferred from homology"/>
<keyword evidence="4" id="KW-0804">Transcription</keyword>
<dbReference type="PANTHER" id="PTHR30419:SF8">
    <property type="entry name" value="NITROGEN ASSIMILATION TRANSCRIPTIONAL ACTIVATOR-RELATED"/>
    <property type="match status" value="1"/>
</dbReference>
<dbReference type="AlphaFoldDB" id="A0A6N7XJW1"/>
<gene>
    <name evidence="6" type="ORF">FYJ65_02500</name>
</gene>
<accession>A0A6N7XJW1</accession>
<name>A0A6N7XJW1_9FIRM</name>
<dbReference type="GO" id="GO:0003677">
    <property type="term" value="F:DNA binding"/>
    <property type="evidence" value="ECO:0007669"/>
    <property type="project" value="UniProtKB-KW"/>
</dbReference>
<dbReference type="Proteomes" id="UP000469424">
    <property type="component" value="Unassembled WGS sequence"/>
</dbReference>
<evidence type="ECO:0000256" key="2">
    <source>
        <dbReference type="ARBA" id="ARBA00023015"/>
    </source>
</evidence>
<dbReference type="GO" id="GO:0003700">
    <property type="term" value="F:DNA-binding transcription factor activity"/>
    <property type="evidence" value="ECO:0007669"/>
    <property type="project" value="InterPro"/>
</dbReference>
<protein>
    <submittedName>
        <fullName evidence="6">LysR family transcriptional regulator</fullName>
    </submittedName>
</protein>
<dbReference type="PANTHER" id="PTHR30419">
    <property type="entry name" value="HTH-TYPE TRANSCRIPTIONAL REGULATOR YBHD"/>
    <property type="match status" value="1"/>
</dbReference>
<evidence type="ECO:0000256" key="1">
    <source>
        <dbReference type="ARBA" id="ARBA00009437"/>
    </source>
</evidence>
<dbReference type="SUPFAM" id="SSF53850">
    <property type="entry name" value="Periplasmic binding protein-like II"/>
    <property type="match status" value="1"/>
</dbReference>
<evidence type="ECO:0000256" key="4">
    <source>
        <dbReference type="ARBA" id="ARBA00023163"/>
    </source>
</evidence>
<comment type="caution">
    <text evidence="6">The sequence shown here is derived from an EMBL/GenBank/DDBJ whole genome shotgun (WGS) entry which is preliminary data.</text>
</comment>
<organism evidence="6 7">
    <name type="scientific">Mogibacterium kristiansenii</name>
    <dbReference type="NCBI Taxonomy" id="2606708"/>
    <lineage>
        <taxon>Bacteria</taxon>
        <taxon>Bacillati</taxon>
        <taxon>Bacillota</taxon>
        <taxon>Clostridia</taxon>
        <taxon>Peptostreptococcales</taxon>
        <taxon>Anaerovoracaceae</taxon>
        <taxon>Mogibacterium</taxon>
    </lineage>
</organism>
<keyword evidence="7" id="KW-1185">Reference proteome</keyword>
<dbReference type="Gene3D" id="1.10.10.10">
    <property type="entry name" value="Winged helix-like DNA-binding domain superfamily/Winged helix DNA-binding domain"/>
    <property type="match status" value="1"/>
</dbReference>
<keyword evidence="3" id="KW-0238">DNA-binding</keyword>
<sequence>MDINKLKAFVAVCNTGSYTKVAKSFGYTHAGISYMIKSLEDEVGFSLLEKKGTSRIPTANARKILPDILNVLDSMERLEHSIALGRSSMAAGLNIAAIESASIKWIPLTISRFSAEHPDVPVNVFTGDPFQINGWLRDDDADVGLTVRSWTDPDYSWTPLIQDRFFGLLPKNDPHQHSVSVQDFEDKYIFIPNPYGNRDITNLLDKYDISYQVPNDNTISMMSVNTNVAVGRGYSISTGLMIDSNRVVAEIPELQPKILPIEPETCREIGLSRKKNAGRSPLVDDFIRCLKQVIQEYPIKPIELEASDSEDEK</sequence>
<dbReference type="SUPFAM" id="SSF46785">
    <property type="entry name" value="Winged helix' DNA-binding domain"/>
    <property type="match status" value="1"/>
</dbReference>
<evidence type="ECO:0000313" key="6">
    <source>
        <dbReference type="EMBL" id="MST70219.1"/>
    </source>
</evidence>
<dbReference type="InterPro" id="IPR036388">
    <property type="entry name" value="WH-like_DNA-bd_sf"/>
</dbReference>
<dbReference type="RefSeq" id="WP_154553779.1">
    <property type="nucleotide sequence ID" value="NZ_JAQXUZ010000025.1"/>
</dbReference>
<keyword evidence="2" id="KW-0805">Transcription regulation</keyword>